<evidence type="ECO:0000256" key="1">
    <source>
        <dbReference type="SAM" id="MobiDB-lite"/>
    </source>
</evidence>
<dbReference type="RefSeq" id="WP_247030175.1">
    <property type="nucleotide sequence ID" value="NZ_JALKCH010000010.1"/>
</dbReference>
<proteinExistence type="predicted"/>
<evidence type="ECO:0000313" key="3">
    <source>
        <dbReference type="Proteomes" id="UP001203284"/>
    </source>
</evidence>
<reference evidence="2 3" key="1">
    <citation type="submission" date="2022-04" db="EMBL/GenBank/DDBJ databases">
        <authorList>
            <person name="Grouzdev D.S."/>
            <person name="Pantiukh K.S."/>
            <person name="Krutkina M.S."/>
        </authorList>
    </citation>
    <scope>NUCLEOTIDE SEQUENCE [LARGE SCALE GENOMIC DNA]</scope>
    <source>
        <strain evidence="2 3">6x-1</strain>
    </source>
</reference>
<gene>
    <name evidence="2" type="ORF">MWN34_15280</name>
</gene>
<protein>
    <submittedName>
        <fullName evidence="2">DUF4169 family protein</fullName>
    </submittedName>
</protein>
<keyword evidence="3" id="KW-1185">Reference proteome</keyword>
<dbReference type="EMBL" id="JALKCH010000010">
    <property type="protein sequence ID" value="MCK0198276.1"/>
    <property type="molecule type" value="Genomic_DNA"/>
</dbReference>
<organism evidence="2 3">
    <name type="scientific">Ancylobacter crimeensis</name>
    <dbReference type="NCBI Taxonomy" id="2579147"/>
    <lineage>
        <taxon>Bacteria</taxon>
        <taxon>Pseudomonadati</taxon>
        <taxon>Pseudomonadota</taxon>
        <taxon>Alphaproteobacteria</taxon>
        <taxon>Hyphomicrobiales</taxon>
        <taxon>Xanthobacteraceae</taxon>
        <taxon>Ancylobacter</taxon>
    </lineage>
</organism>
<sequence>MSEIINLRRHRKKIEKQAAEQSAAGNRYRFGRSKKEREAEALREEQRMRLLEGHKRMQGDET</sequence>
<dbReference type="Pfam" id="PF13770">
    <property type="entry name" value="DUF4169"/>
    <property type="match status" value="1"/>
</dbReference>
<dbReference type="InterPro" id="IPR025227">
    <property type="entry name" value="DUF4169"/>
</dbReference>
<comment type="caution">
    <text evidence="2">The sequence shown here is derived from an EMBL/GenBank/DDBJ whole genome shotgun (WGS) entry which is preliminary data.</text>
</comment>
<feature type="compositionally biased region" description="Basic and acidic residues" evidence="1">
    <location>
        <begin position="33"/>
        <end position="42"/>
    </location>
</feature>
<accession>A0ABT0DEA6</accession>
<evidence type="ECO:0000313" key="2">
    <source>
        <dbReference type="EMBL" id="MCK0198276.1"/>
    </source>
</evidence>
<dbReference type="Proteomes" id="UP001203284">
    <property type="component" value="Unassembled WGS sequence"/>
</dbReference>
<name>A0ABT0DEA6_9HYPH</name>
<feature type="region of interest" description="Disordered" evidence="1">
    <location>
        <begin position="1"/>
        <end position="42"/>
    </location>
</feature>